<accession>A0ABU0YU80</accession>
<feature type="compositionally biased region" description="Basic and acidic residues" evidence="1">
    <location>
        <begin position="502"/>
        <end position="513"/>
    </location>
</feature>
<organism evidence="2 3">
    <name type="scientific">Dongia sedimenti</name>
    <dbReference type="NCBI Taxonomy" id="3064282"/>
    <lineage>
        <taxon>Bacteria</taxon>
        <taxon>Pseudomonadati</taxon>
        <taxon>Pseudomonadota</taxon>
        <taxon>Alphaproteobacteria</taxon>
        <taxon>Rhodospirillales</taxon>
        <taxon>Dongiaceae</taxon>
        <taxon>Dongia</taxon>
    </lineage>
</organism>
<evidence type="ECO:0000256" key="1">
    <source>
        <dbReference type="SAM" id="MobiDB-lite"/>
    </source>
</evidence>
<feature type="region of interest" description="Disordered" evidence="1">
    <location>
        <begin position="490"/>
        <end position="515"/>
    </location>
</feature>
<gene>
    <name evidence="2" type="ORF">Q8A70_26615</name>
</gene>
<evidence type="ECO:0000313" key="2">
    <source>
        <dbReference type="EMBL" id="MDQ7251287.1"/>
    </source>
</evidence>
<dbReference type="EMBL" id="JAUYVI010000010">
    <property type="protein sequence ID" value="MDQ7251287.1"/>
    <property type="molecule type" value="Genomic_DNA"/>
</dbReference>
<dbReference type="RefSeq" id="WP_379961514.1">
    <property type="nucleotide sequence ID" value="NZ_JAUYVI010000010.1"/>
</dbReference>
<name>A0ABU0YU80_9PROT</name>
<sequence length="849" mass="93959">MDHYLRADGPLGSGPLRFLDATPAEIALASKIDDLAEDDAQRAFLTQFGAQDVEAWLSGRRSSHASNSEVPGYFRYLVLTCFVSATESGAGVTHNFRVRLGRLLGLPTQMQQVSGVNQLWHNLSDWCDQRRTGGHPIRKIELPPYGNMKLIGHAVRLAFPSWEDRRQLTKLLRRLDAEIRRSPVRLVQELSRPIHAGRLPIGIAAAFIDFATAIRSGGRLLSGHRFWRLVQSIEHGFSPDDGPTSRKKWDLFGYFGGYEQDELHLRLSTGGPREETIWDGSLTELEAQSSNSKVPRTLAVALGRGILVLAEAPGALWKTGSTSLPDSSAFVILSRSASRSKLASLATAWYPLEGDWSVSDRLRRTDLVLLRDVIEIGGDGTARDVLRDIAIEGGIRTGSRVWLGRPGFLPRITTSEQSRVLLQPLDQTGSLTVADQGGSWRLDSAVPVSGRWRVVAREEHGEAEKILTLEADAPERWDFTLDDSLDHEEELTVTSEDDEEDLHSSHPEGDETHPSVSDLMEAIYSAPSGFWSERDLIPLLLASLDSRYIVWDLLRAYAEAGVLEPRLSRSWKARTWHLCPPRVVHAGELFSVVEGAVGSSTLKRLADTSKSIGATLSIRASDTAKLTPPIILVRGVTPSTLSQAIRMPLVMRRFPRAAAAPACWAREPRSEAGRIVADKWSFAHGHFLAAGSGSLEAVHGVSLERLVREKRDDRDLYRISGDGQIFLTSMRTTAILEAYRRSGQPLFRWNGGILTRLARAGYLPIPIARALRLRFLRPCGLTLGEDGSWGYSYRCDIATADVLWRMLGGIIEAPLSQGRENDFLARIVAARRAGRRSDWYVPGRTEVLG</sequence>
<reference evidence="3" key="1">
    <citation type="submission" date="2023-08" db="EMBL/GenBank/DDBJ databases">
        <title>Rhodospirillaceae gen. nov., a novel taxon isolated from the Yangtze River Yuezi River estuary sludge.</title>
        <authorList>
            <person name="Ruan L."/>
        </authorList>
    </citation>
    <scope>NUCLEOTIDE SEQUENCE [LARGE SCALE GENOMIC DNA]</scope>
    <source>
        <strain evidence="3">R-7</strain>
    </source>
</reference>
<comment type="caution">
    <text evidence="2">The sequence shown here is derived from an EMBL/GenBank/DDBJ whole genome shotgun (WGS) entry which is preliminary data.</text>
</comment>
<dbReference type="Proteomes" id="UP001230156">
    <property type="component" value="Unassembled WGS sequence"/>
</dbReference>
<feature type="compositionally biased region" description="Acidic residues" evidence="1">
    <location>
        <begin position="490"/>
        <end position="501"/>
    </location>
</feature>
<protein>
    <submittedName>
        <fullName evidence="2">Uncharacterized protein</fullName>
    </submittedName>
</protein>
<evidence type="ECO:0000313" key="3">
    <source>
        <dbReference type="Proteomes" id="UP001230156"/>
    </source>
</evidence>
<keyword evidence="3" id="KW-1185">Reference proteome</keyword>
<proteinExistence type="predicted"/>